<evidence type="ECO:0000313" key="1">
    <source>
        <dbReference type="EMBL" id="WZL71004.1"/>
    </source>
</evidence>
<keyword evidence="2" id="KW-1185">Reference proteome</keyword>
<reference evidence="1 2" key="1">
    <citation type="submission" date="2023-03" db="EMBL/GenBank/DDBJ databases">
        <title>Novel Species.</title>
        <authorList>
            <person name="Ma S."/>
        </authorList>
    </citation>
    <scope>NUCLEOTIDE SEQUENCE [LARGE SCALE GENOMIC DNA]</scope>
    <source>
        <strain evidence="1 2">LIND6LT2</strain>
    </source>
</reference>
<dbReference type="EMBL" id="CP121687">
    <property type="protein sequence ID" value="WZL71004.1"/>
    <property type="molecule type" value="Genomic_DNA"/>
</dbReference>
<dbReference type="RefSeq" id="WP_341877967.1">
    <property type="nucleotide sequence ID" value="NZ_CP121687.1"/>
</dbReference>
<dbReference type="Proteomes" id="UP001486565">
    <property type="component" value="Chromosome"/>
</dbReference>
<evidence type="ECO:0008006" key="3">
    <source>
        <dbReference type="Google" id="ProtNLM"/>
    </source>
</evidence>
<name>A0ABZ2Y8S4_9FIRM</name>
<gene>
    <name evidence="1" type="ORF">QBE51_05635</name>
</gene>
<organism evidence="1 2">
    <name type="scientific">Defluviitalea saccharophila</name>
    <dbReference type="NCBI Taxonomy" id="879970"/>
    <lineage>
        <taxon>Bacteria</taxon>
        <taxon>Bacillati</taxon>
        <taxon>Bacillota</taxon>
        <taxon>Clostridia</taxon>
        <taxon>Lachnospirales</taxon>
        <taxon>Defluviitaleaceae</taxon>
        <taxon>Defluviitalea</taxon>
    </lineage>
</organism>
<sequence length="155" mass="17007">MFNTFIIQFDKLIHFVFDKLNPNISNSTDPRVPIVLAPDSGPKLLSAIEVPIEKKESIVWLSATIGTFVEDSINPSRLIFTILRGNPNTGNIVFSTADSGQGGPTYRTSTFTHVDQIKNYPSSKVTYYLTVQAVDNSSNINIVGPISFNGATIKK</sequence>
<proteinExistence type="predicted"/>
<protein>
    <recommendedName>
        <fullName evidence="3">Exosporium protein C</fullName>
    </recommendedName>
</protein>
<accession>A0ABZ2Y8S4</accession>
<evidence type="ECO:0000313" key="2">
    <source>
        <dbReference type="Proteomes" id="UP001486565"/>
    </source>
</evidence>